<comment type="caution">
    <text evidence="1">The sequence shown here is derived from an EMBL/GenBank/DDBJ whole genome shotgun (WGS) entry which is preliminary data.</text>
</comment>
<evidence type="ECO:0000313" key="2">
    <source>
        <dbReference type="Proteomes" id="UP001479436"/>
    </source>
</evidence>
<dbReference type="EMBL" id="JASJQH010008058">
    <property type="protein sequence ID" value="KAK9695579.1"/>
    <property type="molecule type" value="Genomic_DNA"/>
</dbReference>
<keyword evidence="2" id="KW-1185">Reference proteome</keyword>
<organism evidence="1 2">
    <name type="scientific">Basidiobolus ranarum</name>
    <dbReference type="NCBI Taxonomy" id="34480"/>
    <lineage>
        <taxon>Eukaryota</taxon>
        <taxon>Fungi</taxon>
        <taxon>Fungi incertae sedis</taxon>
        <taxon>Zoopagomycota</taxon>
        <taxon>Entomophthoromycotina</taxon>
        <taxon>Basidiobolomycetes</taxon>
        <taxon>Basidiobolales</taxon>
        <taxon>Basidiobolaceae</taxon>
        <taxon>Basidiobolus</taxon>
    </lineage>
</organism>
<sequence length="159" mass="18247">MVRKFLKALPRLSLMPQRERSAISPVSSPTAHNFSSDGFACRTKMAYNFLDDKIEVNRVPSTSEKKFLKPLTPLSPKFASLTDPLRTPIFMEQSLKSPSFHRMNIQATSFQKDNAETAKERLQRTKNFDDMIHNGFYNDSNGQYEETLRFSLTPSVARH</sequence>
<name>A0ABR2VRK1_9FUNG</name>
<proteinExistence type="predicted"/>
<evidence type="ECO:0000313" key="1">
    <source>
        <dbReference type="EMBL" id="KAK9695579.1"/>
    </source>
</evidence>
<protein>
    <submittedName>
        <fullName evidence="1">Uncharacterized protein</fullName>
    </submittedName>
</protein>
<gene>
    <name evidence="1" type="ORF">K7432_012878</name>
</gene>
<accession>A0ABR2VRK1</accession>
<reference evidence="1 2" key="1">
    <citation type="submission" date="2023-04" db="EMBL/GenBank/DDBJ databases">
        <title>Genome of Basidiobolus ranarum AG-B5.</title>
        <authorList>
            <person name="Stajich J.E."/>
            <person name="Carter-House D."/>
            <person name="Gryganskyi A."/>
        </authorList>
    </citation>
    <scope>NUCLEOTIDE SEQUENCE [LARGE SCALE GENOMIC DNA]</scope>
    <source>
        <strain evidence="1 2">AG-B5</strain>
    </source>
</reference>
<dbReference type="Proteomes" id="UP001479436">
    <property type="component" value="Unassembled WGS sequence"/>
</dbReference>